<evidence type="ECO:0000313" key="3">
    <source>
        <dbReference type="Proteomes" id="UP001271007"/>
    </source>
</evidence>
<dbReference type="EMBL" id="JAWDJX010000010">
    <property type="protein sequence ID" value="KAK3054927.1"/>
    <property type="molecule type" value="Genomic_DNA"/>
</dbReference>
<organism evidence="2 3">
    <name type="scientific">Extremus antarcticus</name>
    <dbReference type="NCBI Taxonomy" id="702011"/>
    <lineage>
        <taxon>Eukaryota</taxon>
        <taxon>Fungi</taxon>
        <taxon>Dikarya</taxon>
        <taxon>Ascomycota</taxon>
        <taxon>Pezizomycotina</taxon>
        <taxon>Dothideomycetes</taxon>
        <taxon>Dothideomycetidae</taxon>
        <taxon>Mycosphaerellales</taxon>
        <taxon>Extremaceae</taxon>
        <taxon>Extremus</taxon>
    </lineage>
</organism>
<evidence type="ECO:0000256" key="1">
    <source>
        <dbReference type="SAM" id="MobiDB-lite"/>
    </source>
</evidence>
<feature type="region of interest" description="Disordered" evidence="1">
    <location>
        <begin position="1"/>
        <end position="87"/>
    </location>
</feature>
<feature type="compositionally biased region" description="Basic and acidic residues" evidence="1">
    <location>
        <begin position="1"/>
        <end position="18"/>
    </location>
</feature>
<protein>
    <submittedName>
        <fullName evidence="2">Uncharacterized protein</fullName>
    </submittedName>
</protein>
<name>A0AAJ0DJ94_9PEZI</name>
<dbReference type="AlphaFoldDB" id="A0AAJ0DJ94"/>
<feature type="compositionally biased region" description="Basic and acidic residues" evidence="1">
    <location>
        <begin position="33"/>
        <end position="42"/>
    </location>
</feature>
<accession>A0AAJ0DJ94</accession>
<sequence>MSDYKPTEHDGLRKDGQPDQRVGTGQFAQGKVDPTEAGKEGGHSSGGSGDSSSGSGNSGGSGKGQFAGGKVDPVEAGKKGGATQQKD</sequence>
<feature type="compositionally biased region" description="Gly residues" evidence="1">
    <location>
        <begin position="56"/>
        <end position="67"/>
    </location>
</feature>
<reference evidence="2" key="1">
    <citation type="submission" date="2023-04" db="EMBL/GenBank/DDBJ databases">
        <title>Black Yeasts Isolated from many extreme environments.</title>
        <authorList>
            <person name="Coleine C."/>
            <person name="Stajich J.E."/>
            <person name="Selbmann L."/>
        </authorList>
    </citation>
    <scope>NUCLEOTIDE SEQUENCE</scope>
    <source>
        <strain evidence="2">CCFEE 5312</strain>
    </source>
</reference>
<dbReference type="Proteomes" id="UP001271007">
    <property type="component" value="Unassembled WGS sequence"/>
</dbReference>
<keyword evidence="3" id="KW-1185">Reference proteome</keyword>
<evidence type="ECO:0000313" key="2">
    <source>
        <dbReference type="EMBL" id="KAK3054927.1"/>
    </source>
</evidence>
<proteinExistence type="predicted"/>
<gene>
    <name evidence="2" type="ORF">LTR09_004086</name>
</gene>
<comment type="caution">
    <text evidence="2">The sequence shown here is derived from an EMBL/GenBank/DDBJ whole genome shotgun (WGS) entry which is preliminary data.</text>
</comment>